<keyword evidence="2" id="KW-0812">Transmembrane</keyword>
<accession>A0A166W5E5</accession>
<keyword evidence="5" id="KW-1185">Reference proteome</keyword>
<feature type="region of interest" description="Disordered" evidence="1">
    <location>
        <begin position="128"/>
        <end position="159"/>
    </location>
</feature>
<keyword evidence="3" id="KW-0732">Signal</keyword>
<evidence type="ECO:0000313" key="4">
    <source>
        <dbReference type="EMBL" id="OAA34357.1"/>
    </source>
</evidence>
<reference evidence="4 5" key="1">
    <citation type="journal article" date="2016" name="Genome Biol. Evol.">
        <title>Divergent and convergent evolution of fungal pathogenicity.</title>
        <authorList>
            <person name="Shang Y."/>
            <person name="Xiao G."/>
            <person name="Zheng P."/>
            <person name="Cen K."/>
            <person name="Zhan S."/>
            <person name="Wang C."/>
        </authorList>
    </citation>
    <scope>NUCLEOTIDE SEQUENCE [LARGE SCALE GENOMIC DNA]</scope>
    <source>
        <strain evidence="4 5">RCEF 4871</strain>
    </source>
</reference>
<protein>
    <submittedName>
        <fullName evidence="4">Uncharacterized protein</fullName>
    </submittedName>
</protein>
<feature type="signal peptide" evidence="3">
    <location>
        <begin position="1"/>
        <end position="18"/>
    </location>
</feature>
<dbReference type="OrthoDB" id="5390143at2759"/>
<dbReference type="OMA" id="ILPLATC"/>
<proteinExistence type="predicted"/>
<name>A0A166W5E5_METRR</name>
<feature type="compositionally biased region" description="Low complexity" evidence="1">
    <location>
        <begin position="134"/>
        <end position="144"/>
    </location>
</feature>
<evidence type="ECO:0000256" key="1">
    <source>
        <dbReference type="SAM" id="MobiDB-lite"/>
    </source>
</evidence>
<organism evidence="4 5">
    <name type="scientific">Metarhizium rileyi (strain RCEF 4871)</name>
    <name type="common">Nomuraea rileyi</name>
    <dbReference type="NCBI Taxonomy" id="1649241"/>
    <lineage>
        <taxon>Eukaryota</taxon>
        <taxon>Fungi</taxon>
        <taxon>Dikarya</taxon>
        <taxon>Ascomycota</taxon>
        <taxon>Pezizomycotina</taxon>
        <taxon>Sordariomycetes</taxon>
        <taxon>Hypocreomycetidae</taxon>
        <taxon>Hypocreales</taxon>
        <taxon>Clavicipitaceae</taxon>
        <taxon>Metarhizium</taxon>
    </lineage>
</organism>
<dbReference type="Proteomes" id="UP000243498">
    <property type="component" value="Unassembled WGS sequence"/>
</dbReference>
<sequence length="247" mass="26105">MLYRTVAALLAILPLATCQFTSPSTDAVLTTGDKVKVAYTTSLKNYTIALWQRAGNASRPKLGSVVYATTNGPSSSFSWTVQAYGLDLTASQTFFFWLFEGDSSHQGNDPHQISSSYFNITEKNSKTSLSAVESSQTTPVSSAPSPSPPPDSASSNGELSTGARVGIGAAVSVFLLAVILLVLFLRHRAKKGSDAEALRGGTGTEYTNSIAELQSECVSHTPVQKLAVYKPVPGDAESYPSLAELEA</sequence>
<feature type="transmembrane region" description="Helical" evidence="2">
    <location>
        <begin position="165"/>
        <end position="185"/>
    </location>
</feature>
<evidence type="ECO:0000313" key="5">
    <source>
        <dbReference type="Proteomes" id="UP000243498"/>
    </source>
</evidence>
<gene>
    <name evidence="4" type="ORF">NOR_08511</name>
</gene>
<comment type="caution">
    <text evidence="4">The sequence shown here is derived from an EMBL/GenBank/DDBJ whole genome shotgun (WGS) entry which is preliminary data.</text>
</comment>
<feature type="chain" id="PRO_5007881605" evidence="3">
    <location>
        <begin position="19"/>
        <end position="247"/>
    </location>
</feature>
<keyword evidence="2" id="KW-0472">Membrane</keyword>
<keyword evidence="2" id="KW-1133">Transmembrane helix</keyword>
<evidence type="ECO:0000256" key="3">
    <source>
        <dbReference type="SAM" id="SignalP"/>
    </source>
</evidence>
<dbReference type="STRING" id="1081105.A0A166W5E5"/>
<dbReference type="EMBL" id="AZHC01000055">
    <property type="protein sequence ID" value="OAA34357.1"/>
    <property type="molecule type" value="Genomic_DNA"/>
</dbReference>
<dbReference type="AlphaFoldDB" id="A0A166W5E5"/>
<evidence type="ECO:0000256" key="2">
    <source>
        <dbReference type="SAM" id="Phobius"/>
    </source>
</evidence>